<dbReference type="Gene3D" id="1.10.101.10">
    <property type="entry name" value="PGBD-like superfamily/PGBD"/>
    <property type="match status" value="2"/>
</dbReference>
<evidence type="ECO:0000259" key="1">
    <source>
        <dbReference type="Pfam" id="PF01471"/>
    </source>
</evidence>
<evidence type="ECO:0000313" key="2">
    <source>
        <dbReference type="EMBL" id="ERL09039.1"/>
    </source>
</evidence>
<dbReference type="InterPro" id="IPR036366">
    <property type="entry name" value="PGBDSf"/>
</dbReference>
<dbReference type="STRING" id="1125712.HMPREF1316_2126"/>
<dbReference type="EMBL" id="AWEZ01000037">
    <property type="protein sequence ID" value="ERL09039.1"/>
    <property type="molecule type" value="Genomic_DNA"/>
</dbReference>
<dbReference type="InterPro" id="IPR002477">
    <property type="entry name" value="Peptidoglycan-bd-like"/>
</dbReference>
<dbReference type="Pfam" id="PF01471">
    <property type="entry name" value="PG_binding_1"/>
    <property type="match status" value="2"/>
</dbReference>
<name>U2T7L0_9ACTN</name>
<dbReference type="SUPFAM" id="SSF47090">
    <property type="entry name" value="PGBD-like"/>
    <property type="match status" value="2"/>
</dbReference>
<comment type="caution">
    <text evidence="2">The sequence shown here is derived from an EMBL/GenBank/DDBJ whole genome shotgun (WGS) entry which is preliminary data.</text>
</comment>
<feature type="domain" description="Peptidoglycan binding-like" evidence="1">
    <location>
        <begin position="89"/>
        <end position="136"/>
    </location>
</feature>
<dbReference type="eggNOG" id="COG3409">
    <property type="taxonomic scope" value="Bacteria"/>
</dbReference>
<sequence length="303" mass="32733">MDSIREGATGTAVEDIQDRLTSLGYEIDEGERAQGTFGPSTAKAVAKFRLDHDLSLSDEMDSASWMALVDECYQLGDRTLYLRLPNFHGNDVKQLQERLNILGFSCGQPDGYYGVHTEAAVKQFQESQGALSDGMAFQDTFADIERLHHVWAGKPAVGPHPTGGMGFARAADVLDRTKVAITAEDPISRNVAGRIWNLASATSDKSKLELVDREEEAAGDSRAVLVLAASPLPKHSTQANLSIDDVDTLPQRLRTTCEGAREGVPVVRLELPCGPNYNGTFTTGDAQTFAVMLLDAICSAFAV</sequence>
<keyword evidence="3" id="KW-1185">Reference proteome</keyword>
<accession>U2T7L0</accession>
<protein>
    <submittedName>
        <fullName evidence="2">Peptidoglycan-binding domain protein</fullName>
    </submittedName>
</protein>
<gene>
    <name evidence="2" type="ORF">HMPREF1316_2126</name>
</gene>
<dbReference type="InterPro" id="IPR036365">
    <property type="entry name" value="PGBD-like_sf"/>
</dbReference>
<evidence type="ECO:0000313" key="3">
    <source>
        <dbReference type="Proteomes" id="UP000016638"/>
    </source>
</evidence>
<dbReference type="OrthoDB" id="9810670at2"/>
<proteinExistence type="predicted"/>
<dbReference type="AlphaFoldDB" id="U2T7L0"/>
<dbReference type="Proteomes" id="UP000016638">
    <property type="component" value="Unassembled WGS sequence"/>
</dbReference>
<organism evidence="2 3">
    <name type="scientific">Olsenella profusa F0195</name>
    <dbReference type="NCBI Taxonomy" id="1125712"/>
    <lineage>
        <taxon>Bacteria</taxon>
        <taxon>Bacillati</taxon>
        <taxon>Actinomycetota</taxon>
        <taxon>Coriobacteriia</taxon>
        <taxon>Coriobacteriales</taxon>
        <taxon>Atopobiaceae</taxon>
        <taxon>Olsenella</taxon>
    </lineage>
</organism>
<reference evidence="2 3" key="1">
    <citation type="submission" date="2013-08" db="EMBL/GenBank/DDBJ databases">
        <authorList>
            <person name="Durkin A.S."/>
            <person name="Haft D.R."/>
            <person name="McCorrison J."/>
            <person name="Torralba M."/>
            <person name="Gillis M."/>
            <person name="Haft D.H."/>
            <person name="Methe B."/>
            <person name="Sutton G."/>
            <person name="Nelson K.E."/>
        </authorList>
    </citation>
    <scope>NUCLEOTIDE SEQUENCE [LARGE SCALE GENOMIC DNA]</scope>
    <source>
        <strain evidence="2 3">F0195</strain>
    </source>
</reference>
<dbReference type="PATRIC" id="fig|1125712.3.peg.894"/>
<dbReference type="RefSeq" id="WP_021725736.1">
    <property type="nucleotide sequence ID" value="NZ_AWEZ01000037.1"/>
</dbReference>
<feature type="domain" description="Peptidoglycan binding-like" evidence="1">
    <location>
        <begin position="9"/>
        <end position="62"/>
    </location>
</feature>